<organism evidence="7 8">
    <name type="scientific">Aspergillus turcosus</name>
    <dbReference type="NCBI Taxonomy" id="1245748"/>
    <lineage>
        <taxon>Eukaryota</taxon>
        <taxon>Fungi</taxon>
        <taxon>Dikarya</taxon>
        <taxon>Ascomycota</taxon>
        <taxon>Pezizomycotina</taxon>
        <taxon>Eurotiomycetes</taxon>
        <taxon>Eurotiomycetidae</taxon>
        <taxon>Eurotiales</taxon>
        <taxon>Aspergillaceae</taxon>
        <taxon>Aspergillus</taxon>
        <taxon>Aspergillus subgen. Fumigati</taxon>
    </lineage>
</organism>
<comment type="subcellular location">
    <subcellularLocation>
        <location evidence="1">Nucleus</location>
    </subcellularLocation>
</comment>
<dbReference type="InterPro" id="IPR036864">
    <property type="entry name" value="Zn2-C6_fun-type_DNA-bd_sf"/>
</dbReference>
<accession>A0A3R7F5J6</accession>
<dbReference type="InterPro" id="IPR021858">
    <property type="entry name" value="Fun_TF"/>
</dbReference>
<evidence type="ECO:0000256" key="5">
    <source>
        <dbReference type="ARBA" id="ARBA00023242"/>
    </source>
</evidence>
<dbReference type="Proteomes" id="UP000215289">
    <property type="component" value="Unassembled WGS sequence"/>
</dbReference>
<comment type="caution">
    <text evidence="7">The sequence shown here is derived from an EMBL/GenBank/DDBJ whole genome shotgun (WGS) entry which is preliminary data.</text>
</comment>
<dbReference type="Pfam" id="PF11951">
    <property type="entry name" value="Fungal_trans_2"/>
    <property type="match status" value="1"/>
</dbReference>
<protein>
    <recommendedName>
        <fullName evidence="6">Zn(2)-C6 fungal-type domain-containing protein</fullName>
    </recommendedName>
</protein>
<dbReference type="GO" id="GO:0008270">
    <property type="term" value="F:zinc ion binding"/>
    <property type="evidence" value="ECO:0007669"/>
    <property type="project" value="InterPro"/>
</dbReference>
<name>A0A3R7F5J6_9EURO</name>
<dbReference type="Pfam" id="PF00172">
    <property type="entry name" value="Zn_clus"/>
    <property type="match status" value="1"/>
</dbReference>
<dbReference type="GO" id="GO:0005634">
    <property type="term" value="C:nucleus"/>
    <property type="evidence" value="ECO:0007669"/>
    <property type="project" value="UniProtKB-SubCell"/>
</dbReference>
<evidence type="ECO:0000256" key="1">
    <source>
        <dbReference type="ARBA" id="ARBA00004123"/>
    </source>
</evidence>
<dbReference type="CDD" id="cd00067">
    <property type="entry name" value="GAL4"/>
    <property type="match status" value="1"/>
</dbReference>
<keyword evidence="5" id="KW-0539">Nucleus</keyword>
<evidence type="ECO:0000259" key="6">
    <source>
        <dbReference type="Pfam" id="PF00172"/>
    </source>
</evidence>
<keyword evidence="8" id="KW-1185">Reference proteome</keyword>
<evidence type="ECO:0000256" key="2">
    <source>
        <dbReference type="ARBA" id="ARBA00023015"/>
    </source>
</evidence>
<keyword evidence="3" id="KW-0238">DNA-binding</keyword>
<dbReference type="PANTHER" id="PTHR37534:SF2">
    <property type="entry name" value="N-ACETYLTRANSFERASE DOMAIN-CONTAINING PROTEIN"/>
    <property type="match status" value="1"/>
</dbReference>
<proteinExistence type="predicted"/>
<dbReference type="SUPFAM" id="SSF57701">
    <property type="entry name" value="Zn2/Cys6 DNA-binding domain"/>
    <property type="match status" value="1"/>
</dbReference>
<dbReference type="GO" id="GO:0000976">
    <property type="term" value="F:transcription cis-regulatory region binding"/>
    <property type="evidence" value="ECO:0007669"/>
    <property type="project" value="TreeGrafter"/>
</dbReference>
<dbReference type="PANTHER" id="PTHR37534">
    <property type="entry name" value="TRANSCRIPTIONAL ACTIVATOR PROTEIN UGA3"/>
    <property type="match status" value="1"/>
</dbReference>
<dbReference type="AlphaFoldDB" id="A0A3R7F5J6"/>
<evidence type="ECO:0000256" key="3">
    <source>
        <dbReference type="ARBA" id="ARBA00023125"/>
    </source>
</evidence>
<dbReference type="InterPro" id="IPR001138">
    <property type="entry name" value="Zn2Cys6_DnaBD"/>
</dbReference>
<evidence type="ECO:0000313" key="7">
    <source>
        <dbReference type="EMBL" id="RLL96023.1"/>
    </source>
</evidence>
<reference evidence="7 8" key="1">
    <citation type="submission" date="2018-08" db="EMBL/GenBank/DDBJ databases">
        <title>Draft genome sequences of two Aspergillus turcosus clinical strains isolated from bronchoalveolar lavage fluid: one azole-susceptible and the other azole-resistant.</title>
        <authorList>
            <person name="Parent-Michaud M."/>
            <person name="Dufresne P.J."/>
            <person name="Fournier E."/>
            <person name="Martineau C."/>
            <person name="Moreira S."/>
            <person name="Perkins V."/>
            <person name="De Repentigny L."/>
            <person name="Dufresne S.F."/>
        </authorList>
    </citation>
    <scope>NUCLEOTIDE SEQUENCE [LARGE SCALE GENOMIC DNA]</scope>
    <source>
        <strain evidence="7">HMR AF 1038</strain>
    </source>
</reference>
<dbReference type="GO" id="GO:0045944">
    <property type="term" value="P:positive regulation of transcription by RNA polymerase II"/>
    <property type="evidence" value="ECO:0007669"/>
    <property type="project" value="TreeGrafter"/>
</dbReference>
<evidence type="ECO:0000256" key="4">
    <source>
        <dbReference type="ARBA" id="ARBA00023163"/>
    </source>
</evidence>
<keyword evidence="2" id="KW-0805">Transcription regulation</keyword>
<sequence length="552" mass="62721">MTDDLLTACFSHRCRARHLRCDTKTPACDNCRTAGEDCERFLNIRFRNGLDSVKDQDVTFPEKAAWPSLTGPVQFYDETREVEALYVESNPLPPSQESQDIGYSNGTHCALPVSDAHPRRYQILPEEDAPAKQQTSAPANRPTYAPLNIGCPLVHHGSPDAECTTELRRNSASLSDLARSQTHYTPLSAREAVLFRNFVDNMALWTDITDPQRHFEMVAPARALHEPVLRAAILAFSSRHINRQRPDGDTESLKYHNQCLELLIPTLSCNDNEITEELLAAVAILRQNEEMDPQDNQFHLTGTTRILNTMSSFGSSGGLGEAAAWLCLREDMYISLTSQSPLRTNLDSFERSDVFSRTDDFAWSSRMVFLLARILSCAFNAENRTRRSHASLKGLEKEVDDWNASKPRTFQPVHFVPREKDFNRRFPSIWMLLPVHVVGLQYYHIAKIILALSGCSSQFLPYESLQRSREVEKLVRGHLLNVLGLAASNPRAENTLFTARHSLVAWGWILRHKLDQEAAEELLQYMESKTGWNTSHLIDSLREQWQNELVDE</sequence>
<dbReference type="OrthoDB" id="4525710at2759"/>
<gene>
    <name evidence="7" type="ORF">CFD26_101133</name>
</gene>
<keyword evidence="4" id="KW-0804">Transcription</keyword>
<dbReference type="Gene3D" id="4.10.240.10">
    <property type="entry name" value="Zn(2)-C6 fungal-type DNA-binding domain"/>
    <property type="match status" value="1"/>
</dbReference>
<evidence type="ECO:0000313" key="8">
    <source>
        <dbReference type="Proteomes" id="UP000215289"/>
    </source>
</evidence>
<dbReference type="GO" id="GO:0000981">
    <property type="term" value="F:DNA-binding transcription factor activity, RNA polymerase II-specific"/>
    <property type="evidence" value="ECO:0007669"/>
    <property type="project" value="InterPro"/>
</dbReference>
<feature type="domain" description="Zn(2)-C6 fungal-type" evidence="6">
    <location>
        <begin position="12"/>
        <end position="41"/>
    </location>
</feature>
<dbReference type="STRING" id="1245748.A0A3R7F5J6"/>
<dbReference type="EMBL" id="NIDN02000127">
    <property type="protein sequence ID" value="RLL96023.1"/>
    <property type="molecule type" value="Genomic_DNA"/>
</dbReference>